<reference evidence="2 3" key="1">
    <citation type="journal article" date="2019" name="Nat. Ecol. Evol.">
        <title>Megaphylogeny resolves global patterns of mushroom evolution.</title>
        <authorList>
            <person name="Varga T."/>
            <person name="Krizsan K."/>
            <person name="Foldi C."/>
            <person name="Dima B."/>
            <person name="Sanchez-Garcia M."/>
            <person name="Sanchez-Ramirez S."/>
            <person name="Szollosi G.J."/>
            <person name="Szarkandi J.G."/>
            <person name="Papp V."/>
            <person name="Albert L."/>
            <person name="Andreopoulos W."/>
            <person name="Angelini C."/>
            <person name="Antonin V."/>
            <person name="Barry K.W."/>
            <person name="Bougher N.L."/>
            <person name="Buchanan P."/>
            <person name="Buyck B."/>
            <person name="Bense V."/>
            <person name="Catcheside P."/>
            <person name="Chovatia M."/>
            <person name="Cooper J."/>
            <person name="Damon W."/>
            <person name="Desjardin D."/>
            <person name="Finy P."/>
            <person name="Geml J."/>
            <person name="Haridas S."/>
            <person name="Hughes K."/>
            <person name="Justo A."/>
            <person name="Karasinski D."/>
            <person name="Kautmanova I."/>
            <person name="Kiss B."/>
            <person name="Kocsube S."/>
            <person name="Kotiranta H."/>
            <person name="LaButti K.M."/>
            <person name="Lechner B.E."/>
            <person name="Liimatainen K."/>
            <person name="Lipzen A."/>
            <person name="Lukacs Z."/>
            <person name="Mihaltcheva S."/>
            <person name="Morgado L.N."/>
            <person name="Niskanen T."/>
            <person name="Noordeloos M.E."/>
            <person name="Ohm R.A."/>
            <person name="Ortiz-Santana B."/>
            <person name="Ovrebo C."/>
            <person name="Racz N."/>
            <person name="Riley R."/>
            <person name="Savchenko A."/>
            <person name="Shiryaev A."/>
            <person name="Soop K."/>
            <person name="Spirin V."/>
            <person name="Szebenyi C."/>
            <person name="Tomsovsky M."/>
            <person name="Tulloss R.E."/>
            <person name="Uehling J."/>
            <person name="Grigoriev I.V."/>
            <person name="Vagvolgyi C."/>
            <person name="Papp T."/>
            <person name="Martin F.M."/>
            <person name="Miettinen O."/>
            <person name="Hibbett D.S."/>
            <person name="Nagy L.G."/>
        </authorList>
    </citation>
    <scope>NUCLEOTIDE SEQUENCE [LARGE SCALE GENOMIC DNA]</scope>
    <source>
        <strain evidence="2 3">FP101781</strain>
    </source>
</reference>
<gene>
    <name evidence="2" type="ORF">FA13DRAFT_59946</name>
</gene>
<evidence type="ECO:0000313" key="2">
    <source>
        <dbReference type="EMBL" id="TEB40229.1"/>
    </source>
</evidence>
<comment type="caution">
    <text evidence="2">The sequence shown here is derived from an EMBL/GenBank/DDBJ whole genome shotgun (WGS) entry which is preliminary data.</text>
</comment>
<protein>
    <submittedName>
        <fullName evidence="2">Uncharacterized protein</fullName>
    </submittedName>
</protein>
<evidence type="ECO:0000313" key="3">
    <source>
        <dbReference type="Proteomes" id="UP000298030"/>
    </source>
</evidence>
<dbReference type="Proteomes" id="UP000298030">
    <property type="component" value="Unassembled WGS sequence"/>
</dbReference>
<name>A0A4Y7U309_COPMI</name>
<evidence type="ECO:0000256" key="1">
    <source>
        <dbReference type="SAM" id="MobiDB-lite"/>
    </source>
</evidence>
<organism evidence="2 3">
    <name type="scientific">Coprinellus micaceus</name>
    <name type="common">Glistening ink-cap mushroom</name>
    <name type="synonym">Coprinus micaceus</name>
    <dbReference type="NCBI Taxonomy" id="71717"/>
    <lineage>
        <taxon>Eukaryota</taxon>
        <taxon>Fungi</taxon>
        <taxon>Dikarya</taxon>
        <taxon>Basidiomycota</taxon>
        <taxon>Agaricomycotina</taxon>
        <taxon>Agaricomycetes</taxon>
        <taxon>Agaricomycetidae</taxon>
        <taxon>Agaricales</taxon>
        <taxon>Agaricineae</taxon>
        <taxon>Psathyrellaceae</taxon>
        <taxon>Coprinellus</taxon>
    </lineage>
</organism>
<keyword evidence="3" id="KW-1185">Reference proteome</keyword>
<feature type="region of interest" description="Disordered" evidence="1">
    <location>
        <begin position="44"/>
        <end position="159"/>
    </location>
</feature>
<accession>A0A4Y7U309</accession>
<dbReference type="AlphaFoldDB" id="A0A4Y7U309"/>
<proteinExistence type="predicted"/>
<sequence length="159" mass="17608">MSPNVHGLRFDRTRTPLRLVRVRRCADRDYQAAVSLGARFGTNGKFQNPDGGKDRETRNCTHRGRSMNSLILDIAQGTRQEKASPKRHRSDLEPGGYAMGAGNKERVKRGAIGARNEGGQGDGMEGKGARHQGRYSRRDSVRSSIRGSLSCEGRQRRGE</sequence>
<dbReference type="EMBL" id="QPFP01000001">
    <property type="protein sequence ID" value="TEB40229.1"/>
    <property type="molecule type" value="Genomic_DNA"/>
</dbReference>